<organism evidence="3 4">
    <name type="scientific">Ahniella affigens</name>
    <dbReference type="NCBI Taxonomy" id="2021234"/>
    <lineage>
        <taxon>Bacteria</taxon>
        <taxon>Pseudomonadati</taxon>
        <taxon>Pseudomonadota</taxon>
        <taxon>Gammaproteobacteria</taxon>
        <taxon>Lysobacterales</taxon>
        <taxon>Rhodanobacteraceae</taxon>
        <taxon>Ahniella</taxon>
    </lineage>
</organism>
<gene>
    <name evidence="3" type="ORF">C7S18_21685</name>
</gene>
<keyword evidence="4" id="KW-1185">Reference proteome</keyword>
<dbReference type="Gene3D" id="3.40.1740.10">
    <property type="entry name" value="VC0467-like"/>
    <property type="match status" value="1"/>
</dbReference>
<dbReference type="GO" id="GO:0005829">
    <property type="term" value="C:cytosol"/>
    <property type="evidence" value="ECO:0007669"/>
    <property type="project" value="TreeGrafter"/>
</dbReference>
<dbReference type="Proteomes" id="UP000241074">
    <property type="component" value="Chromosome"/>
</dbReference>
<name>A0A2P1PZF7_9GAMM</name>
<dbReference type="RefSeq" id="WP_106894137.1">
    <property type="nucleotide sequence ID" value="NZ_CP027860.1"/>
</dbReference>
<dbReference type="OrthoDB" id="9807486at2"/>
<evidence type="ECO:0000313" key="4">
    <source>
        <dbReference type="Proteomes" id="UP000241074"/>
    </source>
</evidence>
<dbReference type="HAMAP" id="MF_00758">
    <property type="entry name" value="UPF0301"/>
    <property type="match status" value="1"/>
</dbReference>
<evidence type="ECO:0000256" key="1">
    <source>
        <dbReference type="ARBA" id="ARBA00009600"/>
    </source>
</evidence>
<reference evidence="3 4" key="2">
    <citation type="submission" date="2018-03" db="EMBL/GenBank/DDBJ databases">
        <authorList>
            <person name="Keele B.F."/>
        </authorList>
    </citation>
    <scope>NUCLEOTIDE SEQUENCE [LARGE SCALE GENOMIC DNA]</scope>
    <source>
        <strain evidence="3 4">D13</strain>
    </source>
</reference>
<sequence>MTEATYLTNHFLIAMPALDDPNFARSVTLICQHNDEGAMGITLSRKANLTMGDILDQMKVQGGTDQVRAVEVLLGGPVQTERGFVLHSGGHSYESTFKVSDDIAITTSRDILKDLSEGQGPDAIAVALGYAGWGKGQLEQEVRDNAWFAVPAEHMAGTIVFDTPVDLRWQEAARLGGINLSKLSGLVGRA</sequence>
<proteinExistence type="inferred from homology"/>
<dbReference type="PANTHER" id="PTHR30327">
    <property type="entry name" value="UNCHARACTERIZED PROTEIN YQGE"/>
    <property type="match status" value="1"/>
</dbReference>
<comment type="similarity">
    <text evidence="1 2">Belongs to the UPF0301 (AlgH) family.</text>
</comment>
<dbReference type="AlphaFoldDB" id="A0A2P1PZF7"/>
<reference evidence="3 4" key="1">
    <citation type="submission" date="2018-03" db="EMBL/GenBank/DDBJ databases">
        <title>Ahniella affigens gen. nov., sp. nov., a gammaproteobacterium isolated from sandy soil near a stream.</title>
        <authorList>
            <person name="Ko Y."/>
            <person name="Kim J.-H."/>
        </authorList>
    </citation>
    <scope>NUCLEOTIDE SEQUENCE [LARGE SCALE GENOMIC DNA]</scope>
    <source>
        <strain evidence="3 4">D13</strain>
    </source>
</reference>
<dbReference type="SUPFAM" id="SSF143456">
    <property type="entry name" value="VC0467-like"/>
    <property type="match status" value="1"/>
</dbReference>
<dbReference type="Pfam" id="PF02622">
    <property type="entry name" value="DUF179"/>
    <property type="match status" value="1"/>
</dbReference>
<dbReference type="PANTHER" id="PTHR30327:SF1">
    <property type="entry name" value="UPF0301 PROTEIN YQGE"/>
    <property type="match status" value="1"/>
</dbReference>
<dbReference type="NCBIfam" id="NF001266">
    <property type="entry name" value="PRK00228.1-1"/>
    <property type="match status" value="1"/>
</dbReference>
<dbReference type="InterPro" id="IPR003774">
    <property type="entry name" value="AlgH-like"/>
</dbReference>
<evidence type="ECO:0000313" key="3">
    <source>
        <dbReference type="EMBL" id="AVQ00221.1"/>
    </source>
</evidence>
<dbReference type="EMBL" id="CP027860">
    <property type="protein sequence ID" value="AVQ00221.1"/>
    <property type="molecule type" value="Genomic_DNA"/>
</dbReference>
<dbReference type="KEGG" id="xba:C7S18_21685"/>
<protein>
    <recommendedName>
        <fullName evidence="2">UPF0301 protein C7S18_21685</fullName>
    </recommendedName>
</protein>
<evidence type="ECO:0000256" key="2">
    <source>
        <dbReference type="HAMAP-Rule" id="MF_00758"/>
    </source>
</evidence>
<accession>A0A2P1PZF7</accession>